<name>A0A437MPR2_9PROT</name>
<reference evidence="10 11" key="1">
    <citation type="submission" date="2019-01" db="EMBL/GenBank/DDBJ databases">
        <authorList>
            <person name="Chen W.-M."/>
        </authorList>
    </citation>
    <scope>NUCLEOTIDE SEQUENCE [LARGE SCALE GENOMIC DNA]</scope>
    <source>
        <strain evidence="10 11">CCP-6</strain>
    </source>
</reference>
<dbReference type="InterPro" id="IPR003439">
    <property type="entry name" value="ABC_transporter-like_ATP-bd"/>
</dbReference>
<dbReference type="OrthoDB" id="5288404at2"/>
<evidence type="ECO:0000256" key="6">
    <source>
        <dbReference type="ARBA" id="ARBA00023136"/>
    </source>
</evidence>
<dbReference type="AlphaFoldDB" id="A0A437MPR2"/>
<dbReference type="InterPro" id="IPR036640">
    <property type="entry name" value="ABC1_TM_sf"/>
</dbReference>
<evidence type="ECO:0000259" key="8">
    <source>
        <dbReference type="PROSITE" id="PS50893"/>
    </source>
</evidence>
<keyword evidence="5 7" id="KW-1133">Transmembrane helix</keyword>
<dbReference type="EMBL" id="SACL01000001">
    <property type="protein sequence ID" value="RVT99628.1"/>
    <property type="molecule type" value="Genomic_DNA"/>
</dbReference>
<dbReference type="CDD" id="cd03228">
    <property type="entry name" value="ABCC_MRP_Like"/>
    <property type="match status" value="1"/>
</dbReference>
<evidence type="ECO:0000313" key="10">
    <source>
        <dbReference type="EMBL" id="RVT99628.1"/>
    </source>
</evidence>
<comment type="subcellular location">
    <subcellularLocation>
        <location evidence="1">Cell membrane</location>
        <topology evidence="1">Multi-pass membrane protein</topology>
    </subcellularLocation>
</comment>
<gene>
    <name evidence="10" type="ORF">EOD42_00325</name>
</gene>
<proteinExistence type="predicted"/>
<dbReference type="PROSITE" id="PS50929">
    <property type="entry name" value="ABC_TM1F"/>
    <property type="match status" value="1"/>
</dbReference>
<dbReference type="Pfam" id="PF00005">
    <property type="entry name" value="ABC_tran"/>
    <property type="match status" value="1"/>
</dbReference>
<evidence type="ECO:0000256" key="4">
    <source>
        <dbReference type="ARBA" id="ARBA00022840"/>
    </source>
</evidence>
<feature type="domain" description="ABC transmembrane type-1" evidence="9">
    <location>
        <begin position="2"/>
        <end position="287"/>
    </location>
</feature>
<dbReference type="GO" id="GO:0034040">
    <property type="term" value="F:ATPase-coupled lipid transmembrane transporter activity"/>
    <property type="evidence" value="ECO:0007669"/>
    <property type="project" value="TreeGrafter"/>
</dbReference>
<dbReference type="PROSITE" id="PS50893">
    <property type="entry name" value="ABC_TRANSPORTER_2"/>
    <property type="match status" value="1"/>
</dbReference>
<keyword evidence="11" id="KW-1185">Reference proteome</keyword>
<protein>
    <submittedName>
        <fullName evidence="10">ATP-binding cassette domain-containing protein</fullName>
    </submittedName>
</protein>
<feature type="transmembrane region" description="Helical" evidence="7">
    <location>
        <begin position="24"/>
        <end position="45"/>
    </location>
</feature>
<dbReference type="GO" id="GO:0005524">
    <property type="term" value="F:ATP binding"/>
    <property type="evidence" value="ECO:0007669"/>
    <property type="project" value="UniProtKB-KW"/>
</dbReference>
<keyword evidence="6 7" id="KW-0472">Membrane</keyword>
<dbReference type="SUPFAM" id="SSF90123">
    <property type="entry name" value="ABC transporter transmembrane region"/>
    <property type="match status" value="1"/>
</dbReference>
<keyword evidence="4 10" id="KW-0067">ATP-binding</keyword>
<dbReference type="Gene3D" id="1.20.1560.10">
    <property type="entry name" value="ABC transporter type 1, transmembrane domain"/>
    <property type="match status" value="1"/>
</dbReference>
<evidence type="ECO:0000256" key="1">
    <source>
        <dbReference type="ARBA" id="ARBA00004651"/>
    </source>
</evidence>
<evidence type="ECO:0000256" key="2">
    <source>
        <dbReference type="ARBA" id="ARBA00022692"/>
    </source>
</evidence>
<feature type="domain" description="ABC transporter" evidence="8">
    <location>
        <begin position="316"/>
        <end position="526"/>
    </location>
</feature>
<dbReference type="InterPro" id="IPR017871">
    <property type="entry name" value="ABC_transporter-like_CS"/>
</dbReference>
<dbReference type="InterPro" id="IPR011527">
    <property type="entry name" value="ABC1_TM_dom"/>
</dbReference>
<organism evidence="10 11">
    <name type="scientific">Rhodovarius crocodyli</name>
    <dbReference type="NCBI Taxonomy" id="1979269"/>
    <lineage>
        <taxon>Bacteria</taxon>
        <taxon>Pseudomonadati</taxon>
        <taxon>Pseudomonadota</taxon>
        <taxon>Alphaproteobacteria</taxon>
        <taxon>Acetobacterales</taxon>
        <taxon>Roseomonadaceae</taxon>
        <taxon>Rhodovarius</taxon>
    </lineage>
</organism>
<comment type="caution">
    <text evidence="10">The sequence shown here is derived from an EMBL/GenBank/DDBJ whole genome shotgun (WGS) entry which is preliminary data.</text>
</comment>
<dbReference type="GO" id="GO:0016887">
    <property type="term" value="F:ATP hydrolysis activity"/>
    <property type="evidence" value="ECO:0007669"/>
    <property type="project" value="InterPro"/>
</dbReference>
<dbReference type="SMART" id="SM00382">
    <property type="entry name" value="AAA"/>
    <property type="match status" value="1"/>
</dbReference>
<evidence type="ECO:0000256" key="3">
    <source>
        <dbReference type="ARBA" id="ARBA00022741"/>
    </source>
</evidence>
<keyword evidence="2 7" id="KW-0812">Transmembrane</keyword>
<dbReference type="InterPro" id="IPR027417">
    <property type="entry name" value="P-loop_NTPase"/>
</dbReference>
<dbReference type="SUPFAM" id="SSF52540">
    <property type="entry name" value="P-loop containing nucleoside triphosphate hydrolases"/>
    <property type="match status" value="1"/>
</dbReference>
<feature type="transmembrane region" description="Helical" evidence="7">
    <location>
        <begin position="122"/>
        <end position="143"/>
    </location>
</feature>
<dbReference type="PROSITE" id="PS00211">
    <property type="entry name" value="ABC_TRANSPORTER_1"/>
    <property type="match status" value="1"/>
</dbReference>
<dbReference type="InterPro" id="IPR003593">
    <property type="entry name" value="AAA+_ATPase"/>
</dbReference>
<dbReference type="InterPro" id="IPR039421">
    <property type="entry name" value="Type_1_exporter"/>
</dbReference>
<feature type="transmembrane region" description="Helical" evidence="7">
    <location>
        <begin position="149"/>
        <end position="167"/>
    </location>
</feature>
<dbReference type="Gene3D" id="3.40.50.300">
    <property type="entry name" value="P-loop containing nucleotide triphosphate hydrolases"/>
    <property type="match status" value="1"/>
</dbReference>
<dbReference type="PANTHER" id="PTHR24221">
    <property type="entry name" value="ATP-BINDING CASSETTE SUB-FAMILY B"/>
    <property type="match status" value="1"/>
</dbReference>
<evidence type="ECO:0000256" key="7">
    <source>
        <dbReference type="SAM" id="Phobius"/>
    </source>
</evidence>
<dbReference type="GO" id="GO:0140359">
    <property type="term" value="F:ABC-type transporter activity"/>
    <property type="evidence" value="ECO:0007669"/>
    <property type="project" value="InterPro"/>
</dbReference>
<evidence type="ECO:0000259" key="9">
    <source>
        <dbReference type="PROSITE" id="PS50929"/>
    </source>
</evidence>
<evidence type="ECO:0000256" key="5">
    <source>
        <dbReference type="ARBA" id="ARBA00022989"/>
    </source>
</evidence>
<dbReference type="PANTHER" id="PTHR24221:SF654">
    <property type="entry name" value="ATP-BINDING CASSETTE SUB-FAMILY B MEMBER 6"/>
    <property type="match status" value="1"/>
</dbReference>
<keyword evidence="3" id="KW-0547">Nucleotide-binding</keyword>
<dbReference type="GO" id="GO:0005886">
    <property type="term" value="C:plasma membrane"/>
    <property type="evidence" value="ECO:0007669"/>
    <property type="project" value="UniProtKB-SubCell"/>
</dbReference>
<accession>A0A437MPR2</accession>
<feature type="transmembrane region" description="Helical" evidence="7">
    <location>
        <begin position="231"/>
        <end position="252"/>
    </location>
</feature>
<dbReference type="Proteomes" id="UP000282957">
    <property type="component" value="Unassembled WGS sequence"/>
</dbReference>
<evidence type="ECO:0000313" key="11">
    <source>
        <dbReference type="Proteomes" id="UP000282957"/>
    </source>
</evidence>
<sequence>MAVGAVLAALAVLAGVALLGLSGWFITATALAGLVPAGALMFDVFMPGAGIRLLAILRTAARYGERVVAHDATLALLAALRERLFRGFAQPGIARALAARPARLLFRLSVDVDALDSVYLRLLVPGAAAVATALCAGVALALIDWRLGVGLPAALLLPGLGLPLWLAGAAERAARRRAAALEALRVRGVDLVAGQTAWLMAGRLPAQTEAVMAAEARLAEADDALHRLETLAGLVFGLAGALLLGGMGWAVAALGLPAPQAALALLVALAAMEPFAALRRGAIEMGRGARAAARLLPAMEAVPPAPAMLPPQGVALRLSALRYTPPGAARPLFDGLSLDIATGEYLVVTGPSGAGKSTLLALLTGEATPQSGGIALLPHALLSQRVELFQDSLRGNLLLAAPGADDAALAAALQEAGLEGLSLDSRLGEGGAGLSAGQRRRLALARVLLRDAPLWLLDEATEALDGDTARQVLARLGRRDGQAVLAVAHLRREAEMADRIIRLEQGRITGEWRRGKAGFAEALARLRPG</sequence>